<dbReference type="SUPFAM" id="SSF82861">
    <property type="entry name" value="Mechanosensitive channel protein MscS (YggB), transmembrane region"/>
    <property type="match status" value="1"/>
</dbReference>
<dbReference type="OrthoDB" id="9775207at2"/>
<dbReference type="Gene3D" id="3.30.70.100">
    <property type="match status" value="1"/>
</dbReference>
<protein>
    <submittedName>
        <fullName evidence="11">MscS family membrane protein</fullName>
    </submittedName>
</protein>
<dbReference type="InterPro" id="IPR011014">
    <property type="entry name" value="MscS_channel_TM-2"/>
</dbReference>
<keyword evidence="12" id="KW-1185">Reference proteome</keyword>
<evidence type="ECO:0000313" key="12">
    <source>
        <dbReference type="Proteomes" id="UP000199409"/>
    </source>
</evidence>
<dbReference type="InterPro" id="IPR049278">
    <property type="entry name" value="MS_channel_C"/>
</dbReference>
<dbReference type="Gene3D" id="2.30.30.60">
    <property type="match status" value="1"/>
</dbReference>
<dbReference type="STRING" id="37625.SAMN05660420_00243"/>
<feature type="domain" description="Mechanosensitive ion channel MscS" evidence="8">
    <location>
        <begin position="190"/>
        <end position="256"/>
    </location>
</feature>
<dbReference type="InterPro" id="IPR023408">
    <property type="entry name" value="MscS_beta-dom_sf"/>
</dbReference>
<organism evidence="11 12">
    <name type="scientific">Desulfuromusa kysingii</name>
    <dbReference type="NCBI Taxonomy" id="37625"/>
    <lineage>
        <taxon>Bacteria</taxon>
        <taxon>Pseudomonadati</taxon>
        <taxon>Thermodesulfobacteriota</taxon>
        <taxon>Desulfuromonadia</taxon>
        <taxon>Desulfuromonadales</taxon>
        <taxon>Geopsychrobacteraceae</taxon>
        <taxon>Desulfuromusa</taxon>
    </lineage>
</organism>
<comment type="subcellular location">
    <subcellularLocation>
        <location evidence="1">Cell membrane</location>
        <topology evidence="1">Multi-pass membrane protein</topology>
    </subcellularLocation>
</comment>
<feature type="transmembrane region" description="Helical" evidence="7">
    <location>
        <begin position="15"/>
        <end position="36"/>
    </location>
</feature>
<evidence type="ECO:0000259" key="10">
    <source>
        <dbReference type="Pfam" id="PF21088"/>
    </source>
</evidence>
<evidence type="ECO:0000256" key="1">
    <source>
        <dbReference type="ARBA" id="ARBA00004651"/>
    </source>
</evidence>
<evidence type="ECO:0000259" key="8">
    <source>
        <dbReference type="Pfam" id="PF00924"/>
    </source>
</evidence>
<name>A0A1H3VRN9_9BACT</name>
<keyword evidence="4 7" id="KW-0812">Transmembrane</keyword>
<evidence type="ECO:0000313" key="11">
    <source>
        <dbReference type="EMBL" id="SDZ77436.1"/>
    </source>
</evidence>
<dbReference type="SUPFAM" id="SSF82689">
    <property type="entry name" value="Mechanosensitive channel protein MscS (YggB), C-terminal domain"/>
    <property type="match status" value="1"/>
</dbReference>
<evidence type="ECO:0000256" key="6">
    <source>
        <dbReference type="ARBA" id="ARBA00023136"/>
    </source>
</evidence>
<keyword evidence="5 7" id="KW-1133">Transmembrane helix</keyword>
<gene>
    <name evidence="11" type="ORF">SAMN05660420_00243</name>
</gene>
<dbReference type="Proteomes" id="UP000199409">
    <property type="component" value="Unassembled WGS sequence"/>
</dbReference>
<sequence>MDTLSYLQQLIDETIMGISLVHFIIVFIVLFIAFTLKRVIAHFFTKTIFKFTQKTASKADDILLKSLNKPIEFLVIILGIYVSIEVLQLPKQPTNLDLIARNILQILLTFNLAWFCYNVVALIEHWLSHWAGRTESTLDDQLVPFIRKTLRVFIVFLAILFLVQNLGYSISGLLASLGLGGLAVALAAKDSLSNIFGSLMILLDRPFSIGDWIKADELEGTVEEIGFRSTRIRTFAKTLITIPNSVLMNMSIDNFSQMPKRRIKLTVGVTYDTTPAQMRQAVSAIRQMLREHPAIHQEFFLVNFTDFGASSLDIMVYCFTTSTVWGEYLDAREDVCLKIMETLAAMGLEIAFPSQTLYLHDKNLTNQPENS</sequence>
<evidence type="ECO:0000259" key="9">
    <source>
        <dbReference type="Pfam" id="PF21082"/>
    </source>
</evidence>
<dbReference type="EMBL" id="FNQN01000001">
    <property type="protein sequence ID" value="SDZ77436.1"/>
    <property type="molecule type" value="Genomic_DNA"/>
</dbReference>
<dbReference type="GO" id="GO:0008381">
    <property type="term" value="F:mechanosensitive monoatomic ion channel activity"/>
    <property type="evidence" value="ECO:0007669"/>
    <property type="project" value="UniProtKB-ARBA"/>
</dbReference>
<dbReference type="GO" id="GO:0005886">
    <property type="term" value="C:plasma membrane"/>
    <property type="evidence" value="ECO:0007669"/>
    <property type="project" value="UniProtKB-SubCell"/>
</dbReference>
<feature type="domain" description="Mechanosensitive ion channel transmembrane helices 2/3" evidence="10">
    <location>
        <begin position="148"/>
        <end position="189"/>
    </location>
</feature>
<proteinExistence type="inferred from homology"/>
<feature type="transmembrane region" description="Helical" evidence="7">
    <location>
        <begin position="145"/>
        <end position="163"/>
    </location>
</feature>
<dbReference type="Pfam" id="PF21088">
    <property type="entry name" value="MS_channel_1st"/>
    <property type="match status" value="1"/>
</dbReference>
<comment type="similarity">
    <text evidence="2">Belongs to the MscS (TC 1.A.23) family.</text>
</comment>
<reference evidence="11 12" key="1">
    <citation type="submission" date="2016-10" db="EMBL/GenBank/DDBJ databases">
        <authorList>
            <person name="de Groot N.N."/>
        </authorList>
    </citation>
    <scope>NUCLEOTIDE SEQUENCE [LARGE SCALE GENOMIC DNA]</scope>
    <source>
        <strain evidence="11 12">DSM 7343</strain>
    </source>
</reference>
<dbReference type="PANTHER" id="PTHR43634:SF2">
    <property type="entry name" value="LOW CONDUCTANCE MECHANOSENSITIVE CHANNEL YNAI"/>
    <property type="match status" value="1"/>
</dbReference>
<evidence type="ECO:0000256" key="5">
    <source>
        <dbReference type="ARBA" id="ARBA00022989"/>
    </source>
</evidence>
<dbReference type="RefSeq" id="WP_092344109.1">
    <property type="nucleotide sequence ID" value="NZ_FNQN01000001.1"/>
</dbReference>
<dbReference type="InterPro" id="IPR045042">
    <property type="entry name" value="YnaI-like"/>
</dbReference>
<dbReference type="SUPFAM" id="SSF50182">
    <property type="entry name" value="Sm-like ribonucleoproteins"/>
    <property type="match status" value="1"/>
</dbReference>
<evidence type="ECO:0000256" key="2">
    <source>
        <dbReference type="ARBA" id="ARBA00008017"/>
    </source>
</evidence>
<feature type="transmembrane region" description="Helical" evidence="7">
    <location>
        <begin position="102"/>
        <end position="124"/>
    </location>
</feature>
<dbReference type="PANTHER" id="PTHR43634">
    <property type="entry name" value="OW CONDUCTANCE MECHANOSENSITIVE CHANNEL"/>
    <property type="match status" value="1"/>
</dbReference>
<dbReference type="AlphaFoldDB" id="A0A1H3VRN9"/>
<feature type="domain" description="Mechanosensitive ion channel MscS C-terminal" evidence="9">
    <location>
        <begin position="263"/>
        <end position="350"/>
    </location>
</feature>
<dbReference type="InterPro" id="IPR049142">
    <property type="entry name" value="MS_channel_1st"/>
</dbReference>
<evidence type="ECO:0000256" key="4">
    <source>
        <dbReference type="ARBA" id="ARBA00022692"/>
    </source>
</evidence>
<dbReference type="Pfam" id="PF00924">
    <property type="entry name" value="MS_channel_2nd"/>
    <property type="match status" value="1"/>
</dbReference>
<dbReference type="InterPro" id="IPR010920">
    <property type="entry name" value="LSM_dom_sf"/>
</dbReference>
<evidence type="ECO:0000256" key="7">
    <source>
        <dbReference type="SAM" id="Phobius"/>
    </source>
</evidence>
<feature type="transmembrane region" description="Helical" evidence="7">
    <location>
        <begin position="71"/>
        <end position="90"/>
    </location>
</feature>
<dbReference type="Gene3D" id="1.10.287.1260">
    <property type="match status" value="1"/>
</dbReference>
<dbReference type="Pfam" id="PF21082">
    <property type="entry name" value="MS_channel_3rd"/>
    <property type="match status" value="1"/>
</dbReference>
<keyword evidence="6 7" id="KW-0472">Membrane</keyword>
<dbReference type="InterPro" id="IPR006685">
    <property type="entry name" value="MscS_channel_2nd"/>
</dbReference>
<accession>A0A1H3VRN9</accession>
<keyword evidence="3" id="KW-1003">Cell membrane</keyword>
<dbReference type="InterPro" id="IPR011066">
    <property type="entry name" value="MscS_channel_C_sf"/>
</dbReference>
<evidence type="ECO:0000256" key="3">
    <source>
        <dbReference type="ARBA" id="ARBA00022475"/>
    </source>
</evidence>